<sequence length="219" mass="24204">MKATRISEHIWSLKIWLLIPIHVWIIVDKDGVTLIDAGISTMAKPIMNFIRKLDAGPLQSILLTHGHSDHTGSINKLLSKTKVPVYAHQKEIPYMAGNLPYPRRKKAVKTVAKDVVQPLGTNTDGSLKQIAGLTPYLTPGHSPGHVAYYHELDQVLLAGDLFTSKKGKLRKPMAMFTADMDEAIRSSAIVEQLNPIMLEVCHGNTVYDPASQMKAYLSS</sequence>
<reference evidence="2" key="1">
    <citation type="submission" date="2024-07" db="EMBL/GenBank/DDBJ databases">
        <title>Halotolerant mesophilic bacterium Ornithinibacillus sp. 4-3, sp. nov., isolated from soil.</title>
        <authorList>
            <person name="Sidarenka A.V."/>
            <person name="Guliayeva D.E."/>
            <person name="Leanovich S.I."/>
            <person name="Hileuskaya K.S."/>
            <person name="Akhremchuk A.E."/>
            <person name="Sikolenko M.A."/>
            <person name="Valentovich L.N."/>
        </authorList>
    </citation>
    <scope>NUCLEOTIDE SEQUENCE</scope>
    <source>
        <strain evidence="2">4-3</strain>
    </source>
</reference>
<gene>
    <name evidence="2" type="ORF">AB4Y30_15635</name>
</gene>
<evidence type="ECO:0000259" key="1">
    <source>
        <dbReference type="SMART" id="SM00849"/>
    </source>
</evidence>
<dbReference type="Gene3D" id="3.60.15.10">
    <property type="entry name" value="Ribonuclease Z/Hydroxyacylglutathione hydrolase-like"/>
    <property type="match status" value="1"/>
</dbReference>
<protein>
    <submittedName>
        <fullName evidence="2">MBL fold metallo-hydrolase</fullName>
    </submittedName>
</protein>
<dbReference type="SMART" id="SM00849">
    <property type="entry name" value="Lactamase_B"/>
    <property type="match status" value="1"/>
</dbReference>
<dbReference type="InterPro" id="IPR036866">
    <property type="entry name" value="RibonucZ/Hydroxyglut_hydro"/>
</dbReference>
<feature type="domain" description="Metallo-beta-lactamase" evidence="1">
    <location>
        <begin position="20"/>
        <end position="197"/>
    </location>
</feature>
<dbReference type="SUPFAM" id="SSF56281">
    <property type="entry name" value="Metallo-hydrolase/oxidoreductase"/>
    <property type="match status" value="1"/>
</dbReference>
<dbReference type="InterPro" id="IPR001279">
    <property type="entry name" value="Metallo-B-lactamas"/>
</dbReference>
<name>A0AB39HKH0_9BACI</name>
<dbReference type="InterPro" id="IPR050855">
    <property type="entry name" value="NDM-1-like"/>
</dbReference>
<dbReference type="AlphaFoldDB" id="A0AB39HKH0"/>
<accession>A0AB39HKH0</accession>
<dbReference type="PANTHER" id="PTHR42951:SF17">
    <property type="entry name" value="METALLO-BETA-LACTAMASE DOMAIN-CONTAINING PROTEIN"/>
    <property type="match status" value="1"/>
</dbReference>
<dbReference type="Pfam" id="PF00753">
    <property type="entry name" value="Lactamase_B"/>
    <property type="match status" value="1"/>
</dbReference>
<proteinExistence type="predicted"/>
<dbReference type="EMBL" id="CP162599">
    <property type="protein sequence ID" value="XDK32417.1"/>
    <property type="molecule type" value="Genomic_DNA"/>
</dbReference>
<organism evidence="2">
    <name type="scientific">Ornithinibacillus sp. 4-3</name>
    <dbReference type="NCBI Taxonomy" id="3231488"/>
    <lineage>
        <taxon>Bacteria</taxon>
        <taxon>Bacillati</taxon>
        <taxon>Bacillota</taxon>
        <taxon>Bacilli</taxon>
        <taxon>Bacillales</taxon>
        <taxon>Bacillaceae</taxon>
        <taxon>Ornithinibacillus</taxon>
    </lineage>
</organism>
<dbReference type="CDD" id="cd07721">
    <property type="entry name" value="yflN-like_MBL-fold"/>
    <property type="match status" value="1"/>
</dbReference>
<dbReference type="RefSeq" id="WP_368653106.1">
    <property type="nucleotide sequence ID" value="NZ_CP162599.1"/>
</dbReference>
<evidence type="ECO:0000313" key="2">
    <source>
        <dbReference type="EMBL" id="XDK32417.1"/>
    </source>
</evidence>
<dbReference type="PANTHER" id="PTHR42951">
    <property type="entry name" value="METALLO-BETA-LACTAMASE DOMAIN-CONTAINING"/>
    <property type="match status" value="1"/>
</dbReference>